<sequence>MNYTHSFNHRTPILPLKQDRKRLKAEKFDLLTQMKQLYSTLEDKEEELREFIRNYEQKMKESDETLKQMSKEREEMEQERWNILKRARDEAEGPCSCARSWASRTLTSRSCRKRSPC</sequence>
<keyword evidence="4" id="KW-1185">Reference proteome</keyword>
<keyword evidence="1" id="KW-0175">Coiled coil</keyword>
<organism evidence="3 4">
    <name type="scientific">Caerostris extrusa</name>
    <name type="common">Bark spider</name>
    <name type="synonym">Caerostris bankana</name>
    <dbReference type="NCBI Taxonomy" id="172846"/>
    <lineage>
        <taxon>Eukaryota</taxon>
        <taxon>Metazoa</taxon>
        <taxon>Ecdysozoa</taxon>
        <taxon>Arthropoda</taxon>
        <taxon>Chelicerata</taxon>
        <taxon>Arachnida</taxon>
        <taxon>Araneae</taxon>
        <taxon>Araneomorphae</taxon>
        <taxon>Entelegynae</taxon>
        <taxon>Araneoidea</taxon>
        <taxon>Araneidae</taxon>
        <taxon>Caerostris</taxon>
    </lineage>
</organism>
<reference evidence="3 4" key="1">
    <citation type="submission" date="2021-06" db="EMBL/GenBank/DDBJ databases">
        <title>Caerostris extrusa draft genome.</title>
        <authorList>
            <person name="Kono N."/>
            <person name="Arakawa K."/>
        </authorList>
    </citation>
    <scope>NUCLEOTIDE SEQUENCE [LARGE SCALE GENOMIC DNA]</scope>
</reference>
<dbReference type="EMBL" id="BPLR01006352">
    <property type="protein sequence ID" value="GIY09278.1"/>
    <property type="molecule type" value="Genomic_DNA"/>
</dbReference>
<evidence type="ECO:0000259" key="2">
    <source>
        <dbReference type="Pfam" id="PF25986"/>
    </source>
</evidence>
<accession>A0AAV4QGT6</accession>
<gene>
    <name evidence="3" type="ORF">CEXT_141001</name>
</gene>
<dbReference type="PANTHER" id="PTHR12776">
    <property type="entry name" value="KAZRIN-RELATED"/>
    <property type="match status" value="1"/>
</dbReference>
<dbReference type="InterPro" id="IPR037614">
    <property type="entry name" value="Kazrin"/>
</dbReference>
<comment type="caution">
    <text evidence="3">The sequence shown here is derived from an EMBL/GenBank/DDBJ whole genome shotgun (WGS) entry which is preliminary data.</text>
</comment>
<dbReference type="InterPro" id="IPR059089">
    <property type="entry name" value="Kazrin_N"/>
</dbReference>
<dbReference type="PANTHER" id="PTHR12776:SF1">
    <property type="entry name" value="KAZRIN"/>
    <property type="match status" value="1"/>
</dbReference>
<name>A0AAV4QGT6_CAEEX</name>
<feature type="domain" description="Kazrin N-terminal" evidence="2">
    <location>
        <begin position="13"/>
        <end position="96"/>
    </location>
</feature>
<protein>
    <recommendedName>
        <fullName evidence="2">Kazrin N-terminal domain-containing protein</fullName>
    </recommendedName>
</protein>
<evidence type="ECO:0000313" key="3">
    <source>
        <dbReference type="EMBL" id="GIY09278.1"/>
    </source>
</evidence>
<proteinExistence type="predicted"/>
<evidence type="ECO:0000313" key="4">
    <source>
        <dbReference type="Proteomes" id="UP001054945"/>
    </source>
</evidence>
<feature type="coiled-coil region" evidence="1">
    <location>
        <begin position="34"/>
        <end position="86"/>
    </location>
</feature>
<dbReference type="Proteomes" id="UP001054945">
    <property type="component" value="Unassembled WGS sequence"/>
</dbReference>
<dbReference type="Pfam" id="PF25986">
    <property type="entry name" value="Kazrin"/>
    <property type="match status" value="1"/>
</dbReference>
<dbReference type="AlphaFoldDB" id="A0AAV4QGT6"/>
<evidence type="ECO:0000256" key="1">
    <source>
        <dbReference type="SAM" id="Coils"/>
    </source>
</evidence>